<evidence type="ECO:0000313" key="1">
    <source>
        <dbReference type="EMBL" id="MPN17253.1"/>
    </source>
</evidence>
<name>A0A645FZA5_9ZZZZ</name>
<protein>
    <submittedName>
        <fullName evidence="1">Uncharacterized protein</fullName>
    </submittedName>
</protein>
<dbReference type="EMBL" id="VSSQ01064339">
    <property type="protein sequence ID" value="MPN17253.1"/>
    <property type="molecule type" value="Genomic_DNA"/>
</dbReference>
<sequence>MVEHFNMHQLILVFSKELIQGHAVLFLEMCITLLGFLGHPVPDFGVHGMVCAAAVDSYPPQFLFLRPFSELPIGSGVLDHVSDFVTGWLVPSIVVIPGVDDQDVSLFHFDALFDHVRGVDIIIAAHVGKVDDGTFMHQEVHIQLCNILSRCIEMYFSVKMCSHMVGVGHHLPVCTVGCKPLEILDL</sequence>
<accession>A0A645FZA5</accession>
<comment type="caution">
    <text evidence="1">The sequence shown here is derived from an EMBL/GenBank/DDBJ whole genome shotgun (WGS) entry which is preliminary data.</text>
</comment>
<dbReference type="AlphaFoldDB" id="A0A645FZA5"/>
<organism evidence="1">
    <name type="scientific">bioreactor metagenome</name>
    <dbReference type="NCBI Taxonomy" id="1076179"/>
    <lineage>
        <taxon>unclassified sequences</taxon>
        <taxon>metagenomes</taxon>
        <taxon>ecological metagenomes</taxon>
    </lineage>
</organism>
<proteinExistence type="predicted"/>
<reference evidence="1" key="1">
    <citation type="submission" date="2019-08" db="EMBL/GenBank/DDBJ databases">
        <authorList>
            <person name="Kucharzyk K."/>
            <person name="Murdoch R.W."/>
            <person name="Higgins S."/>
            <person name="Loffler F."/>
        </authorList>
    </citation>
    <scope>NUCLEOTIDE SEQUENCE</scope>
</reference>
<gene>
    <name evidence="1" type="ORF">SDC9_164605</name>
</gene>